<evidence type="ECO:0000256" key="4">
    <source>
        <dbReference type="ARBA" id="ARBA00023159"/>
    </source>
</evidence>
<dbReference type="SUPFAM" id="SSF51215">
    <property type="entry name" value="Regulatory protein AraC"/>
    <property type="match status" value="1"/>
</dbReference>
<dbReference type="InterPro" id="IPR018062">
    <property type="entry name" value="HTH_AraC-typ_CS"/>
</dbReference>
<comment type="subcellular location">
    <subcellularLocation>
        <location evidence="1">Cytoplasm</location>
    </subcellularLocation>
</comment>
<dbReference type="GO" id="GO:0009893">
    <property type="term" value="P:positive regulation of metabolic process"/>
    <property type="evidence" value="ECO:0007669"/>
    <property type="project" value="UniProtKB-ARBA"/>
</dbReference>
<dbReference type="RefSeq" id="WP_111475732.1">
    <property type="nucleotide sequence ID" value="NZ_CANLYG010000027.1"/>
</dbReference>
<dbReference type="InterPro" id="IPR018060">
    <property type="entry name" value="HTH_AraC"/>
</dbReference>
<proteinExistence type="predicted"/>
<sequence length="273" mass="30253">MPRSNTRLWRDPRLPQVESRRACNSRACYKAHSHPTFSIGAVDAGSSLFTGAGCGTERLTPGTLVAVPAHRVHACNPEADQSWSYQMLHVDARWLAELRTESGLPCGAPEQPARVSRDAEAYHRFCQLNDVLFSEAAPMQKEAELIAFLCDMDFDTFSPLAAAPVLQAPALQDLLTTLHDQDPARLTVKSLAREAGLGRYQLIRAFRAATGLTPHAYLLNARINRGRQLLRQGHRLVQVAHDLGFADQSHFQRVFKAHVGITPGHYLKAQTMK</sequence>
<dbReference type="SMART" id="SM00342">
    <property type="entry name" value="HTH_ARAC"/>
    <property type="match status" value="1"/>
</dbReference>
<name>A0A7S9Q4X7_9PSED</name>
<dbReference type="PROSITE" id="PS01124">
    <property type="entry name" value="HTH_ARAC_FAMILY_2"/>
    <property type="match status" value="1"/>
</dbReference>
<protein>
    <submittedName>
        <fullName evidence="8">AraC family transcriptional regulator</fullName>
    </submittedName>
</protein>
<organism evidence="8 9">
    <name type="scientific">Pseudomonas fulva</name>
    <dbReference type="NCBI Taxonomy" id="47880"/>
    <lineage>
        <taxon>Bacteria</taxon>
        <taxon>Pseudomonadati</taxon>
        <taxon>Pseudomonadota</taxon>
        <taxon>Gammaproteobacteria</taxon>
        <taxon>Pseudomonadales</taxon>
        <taxon>Pseudomonadaceae</taxon>
        <taxon>Pseudomonas</taxon>
    </lineage>
</organism>
<evidence type="ECO:0000259" key="7">
    <source>
        <dbReference type="PROSITE" id="PS01124"/>
    </source>
</evidence>
<dbReference type="Pfam" id="PF02311">
    <property type="entry name" value="AraC_binding"/>
    <property type="match status" value="1"/>
</dbReference>
<dbReference type="GO" id="GO:0003700">
    <property type="term" value="F:DNA-binding transcription factor activity"/>
    <property type="evidence" value="ECO:0007669"/>
    <property type="project" value="InterPro"/>
</dbReference>
<gene>
    <name evidence="8" type="ORF">IZU98_10545</name>
</gene>
<dbReference type="PANTHER" id="PTHR46796">
    <property type="entry name" value="HTH-TYPE TRANSCRIPTIONAL ACTIVATOR RHAS-RELATED"/>
    <property type="match status" value="1"/>
</dbReference>
<dbReference type="PANTHER" id="PTHR46796:SF2">
    <property type="entry name" value="TRANSCRIPTIONAL REGULATORY PROTEIN"/>
    <property type="match status" value="1"/>
</dbReference>
<dbReference type="InterPro" id="IPR050204">
    <property type="entry name" value="AraC_XylS_family_regulators"/>
</dbReference>
<evidence type="ECO:0000313" key="9">
    <source>
        <dbReference type="Proteomes" id="UP000594430"/>
    </source>
</evidence>
<dbReference type="PRINTS" id="PR00032">
    <property type="entry name" value="HTHARAC"/>
</dbReference>
<dbReference type="InterPro" id="IPR003313">
    <property type="entry name" value="AraC-bd"/>
</dbReference>
<dbReference type="EMBL" id="CP064946">
    <property type="protein sequence ID" value="QPH51086.1"/>
    <property type="molecule type" value="Genomic_DNA"/>
</dbReference>
<accession>A0A7S9Q4X7</accession>
<comment type="function">
    <text evidence="6">Regulatory protein of the TOL plasmid xyl operons. XylS activates the xylXYZLTEGFJQKIH operon required for the degradation of toluene, m-xylene and p-xylene.</text>
</comment>
<dbReference type="PROSITE" id="PS00041">
    <property type="entry name" value="HTH_ARAC_FAMILY_1"/>
    <property type="match status" value="1"/>
</dbReference>
<evidence type="ECO:0000256" key="6">
    <source>
        <dbReference type="ARBA" id="ARBA00037345"/>
    </source>
</evidence>
<evidence type="ECO:0000313" key="8">
    <source>
        <dbReference type="EMBL" id="QPH51086.1"/>
    </source>
</evidence>
<dbReference type="InterPro" id="IPR020449">
    <property type="entry name" value="Tscrpt_reg_AraC-type_HTH"/>
</dbReference>
<keyword evidence="4" id="KW-0010">Activator</keyword>
<keyword evidence="5" id="KW-0804">Transcription</keyword>
<dbReference type="SUPFAM" id="SSF46689">
    <property type="entry name" value="Homeodomain-like"/>
    <property type="match status" value="2"/>
</dbReference>
<evidence type="ECO:0000256" key="1">
    <source>
        <dbReference type="ARBA" id="ARBA00004496"/>
    </source>
</evidence>
<reference evidence="8 9" key="1">
    <citation type="submission" date="2020-11" db="EMBL/GenBank/DDBJ databases">
        <title>Pseudomonas fulva producing VIM-24.</title>
        <authorList>
            <person name="Liu S."/>
        </authorList>
    </citation>
    <scope>NUCLEOTIDE SEQUENCE [LARGE SCALE GENOMIC DNA]</scope>
    <source>
        <strain evidence="8 9">ZDHY414</strain>
    </source>
</reference>
<dbReference type="InterPro" id="IPR037923">
    <property type="entry name" value="HTH-like"/>
</dbReference>
<dbReference type="AlphaFoldDB" id="A0A7S9Q4X7"/>
<keyword evidence="3" id="KW-0238">DNA-binding</keyword>
<dbReference type="Pfam" id="PF12833">
    <property type="entry name" value="HTH_18"/>
    <property type="match status" value="1"/>
</dbReference>
<feature type="domain" description="HTH araC/xylS-type" evidence="7">
    <location>
        <begin position="172"/>
        <end position="269"/>
    </location>
</feature>
<dbReference type="GO" id="GO:0005737">
    <property type="term" value="C:cytoplasm"/>
    <property type="evidence" value="ECO:0007669"/>
    <property type="project" value="UniProtKB-SubCell"/>
</dbReference>
<evidence type="ECO:0000256" key="3">
    <source>
        <dbReference type="ARBA" id="ARBA00023125"/>
    </source>
</evidence>
<evidence type="ECO:0000256" key="5">
    <source>
        <dbReference type="ARBA" id="ARBA00023163"/>
    </source>
</evidence>
<dbReference type="Gene3D" id="1.10.10.60">
    <property type="entry name" value="Homeodomain-like"/>
    <property type="match status" value="2"/>
</dbReference>
<keyword evidence="2" id="KW-0805">Transcription regulation</keyword>
<dbReference type="Proteomes" id="UP000594430">
    <property type="component" value="Chromosome"/>
</dbReference>
<dbReference type="GO" id="GO:0043565">
    <property type="term" value="F:sequence-specific DNA binding"/>
    <property type="evidence" value="ECO:0007669"/>
    <property type="project" value="InterPro"/>
</dbReference>
<dbReference type="InterPro" id="IPR009057">
    <property type="entry name" value="Homeodomain-like_sf"/>
</dbReference>
<evidence type="ECO:0000256" key="2">
    <source>
        <dbReference type="ARBA" id="ARBA00023015"/>
    </source>
</evidence>